<keyword evidence="1" id="KW-0812">Transmembrane</keyword>
<organism evidence="2 3">
    <name type="scientific">Penstemon davidsonii</name>
    <dbReference type="NCBI Taxonomy" id="160366"/>
    <lineage>
        <taxon>Eukaryota</taxon>
        <taxon>Viridiplantae</taxon>
        <taxon>Streptophyta</taxon>
        <taxon>Embryophyta</taxon>
        <taxon>Tracheophyta</taxon>
        <taxon>Spermatophyta</taxon>
        <taxon>Magnoliopsida</taxon>
        <taxon>eudicotyledons</taxon>
        <taxon>Gunneridae</taxon>
        <taxon>Pentapetalae</taxon>
        <taxon>asterids</taxon>
        <taxon>lamiids</taxon>
        <taxon>Lamiales</taxon>
        <taxon>Plantaginaceae</taxon>
        <taxon>Cheloneae</taxon>
        <taxon>Penstemon</taxon>
    </lineage>
</organism>
<name>A0ABR0D887_9LAMI</name>
<dbReference type="Proteomes" id="UP001291926">
    <property type="component" value="Unassembled WGS sequence"/>
</dbReference>
<sequence length="79" mass="9228">MDLHDDKKLQSMAMDNDNLRALTIAATCILITLTIIKQFFMSPKRKKNSFYLNTEPKPQHAFKRVLADNSYSQFKHLKL</sequence>
<gene>
    <name evidence="2" type="ORF">RD792_007438</name>
</gene>
<keyword evidence="3" id="KW-1185">Reference proteome</keyword>
<feature type="transmembrane region" description="Helical" evidence="1">
    <location>
        <begin position="20"/>
        <end position="40"/>
    </location>
</feature>
<evidence type="ECO:0000313" key="2">
    <source>
        <dbReference type="EMBL" id="KAK4484838.1"/>
    </source>
</evidence>
<evidence type="ECO:0000313" key="3">
    <source>
        <dbReference type="Proteomes" id="UP001291926"/>
    </source>
</evidence>
<protein>
    <submittedName>
        <fullName evidence="2">Uncharacterized protein</fullName>
    </submittedName>
</protein>
<comment type="caution">
    <text evidence="2">The sequence shown here is derived from an EMBL/GenBank/DDBJ whole genome shotgun (WGS) entry which is preliminary data.</text>
</comment>
<keyword evidence="1" id="KW-1133">Transmembrane helix</keyword>
<reference evidence="2 3" key="1">
    <citation type="journal article" date="2023" name="bioRxiv">
        <title>Genome report: Whole genome sequence and annotation of Penstemon davidsonii.</title>
        <authorList>
            <person name="Ostevik K.L."/>
            <person name="Alabady M."/>
            <person name="Zhang M."/>
            <person name="Rausher M.D."/>
        </authorList>
    </citation>
    <scope>NUCLEOTIDE SEQUENCE [LARGE SCALE GENOMIC DNA]</scope>
    <source>
        <strain evidence="2">DNT005</strain>
        <tissue evidence="2">Whole leaf</tissue>
    </source>
</reference>
<dbReference type="EMBL" id="JAYDYQ010002533">
    <property type="protein sequence ID" value="KAK4484838.1"/>
    <property type="molecule type" value="Genomic_DNA"/>
</dbReference>
<accession>A0ABR0D887</accession>
<keyword evidence="1" id="KW-0472">Membrane</keyword>
<evidence type="ECO:0000256" key="1">
    <source>
        <dbReference type="SAM" id="Phobius"/>
    </source>
</evidence>
<proteinExistence type="predicted"/>